<evidence type="ECO:0000313" key="2">
    <source>
        <dbReference type="Proteomes" id="UP000008808"/>
    </source>
</evidence>
<evidence type="ECO:0000313" key="1">
    <source>
        <dbReference type="EMBL" id="ABC63665.1"/>
    </source>
</evidence>
<dbReference type="STRING" id="314225.ELI_07865"/>
<dbReference type="AlphaFoldDB" id="Q2N9H6"/>
<accession>Q2N9H6</accession>
<sequence length="56" mass="5830">MCNTAITVDTAALLRGEKCACANCQTAIALEPGPGAHDTVAKFEQAKQAIRRDGVV</sequence>
<gene>
    <name evidence="1" type="ordered locus">ELI_07865</name>
</gene>
<dbReference type="HOGENOM" id="CLU_3007290_0_0_5"/>
<keyword evidence="2" id="KW-1185">Reference proteome</keyword>
<protein>
    <submittedName>
        <fullName evidence="1">Uncharacterized protein</fullName>
    </submittedName>
</protein>
<dbReference type="EMBL" id="CP000157">
    <property type="protein sequence ID" value="ABC63665.1"/>
    <property type="molecule type" value="Genomic_DNA"/>
</dbReference>
<dbReference type="Proteomes" id="UP000008808">
    <property type="component" value="Chromosome"/>
</dbReference>
<organism evidence="1 2">
    <name type="scientific">Erythrobacter litoralis (strain HTCC2594)</name>
    <dbReference type="NCBI Taxonomy" id="314225"/>
    <lineage>
        <taxon>Bacteria</taxon>
        <taxon>Pseudomonadati</taxon>
        <taxon>Pseudomonadota</taxon>
        <taxon>Alphaproteobacteria</taxon>
        <taxon>Sphingomonadales</taxon>
        <taxon>Erythrobacteraceae</taxon>
        <taxon>Erythrobacter/Porphyrobacter group</taxon>
        <taxon>Erythrobacter</taxon>
    </lineage>
</organism>
<name>Q2N9H6_ERYLH</name>
<reference evidence="2" key="1">
    <citation type="journal article" date="2009" name="J. Bacteriol.">
        <title>Complete genome sequence of Erythrobacter litoralis HTCC2594.</title>
        <authorList>
            <person name="Oh H.M."/>
            <person name="Giovannoni S.J."/>
            <person name="Ferriera S."/>
            <person name="Johnson J."/>
            <person name="Cho J.C."/>
        </authorList>
    </citation>
    <scope>NUCLEOTIDE SEQUENCE [LARGE SCALE GENOMIC DNA]</scope>
    <source>
        <strain evidence="2">HTCC2594</strain>
    </source>
</reference>
<dbReference type="KEGG" id="eli:ELI_07865"/>
<proteinExistence type="predicted"/>